<feature type="transmembrane region" description="Helical" evidence="1">
    <location>
        <begin position="12"/>
        <end position="29"/>
    </location>
</feature>
<evidence type="ECO:0000313" key="2">
    <source>
        <dbReference type="EMBL" id="SFC59613.1"/>
    </source>
</evidence>
<accession>A0A1I1KN84</accession>
<reference evidence="2 3" key="1">
    <citation type="submission" date="2016-10" db="EMBL/GenBank/DDBJ databases">
        <authorList>
            <person name="de Groot N.N."/>
        </authorList>
    </citation>
    <scope>NUCLEOTIDE SEQUENCE [LARGE SCALE GENOMIC DNA]</scope>
    <source>
        <strain evidence="2 3">AR67</strain>
    </source>
</reference>
<sequence>MKNSKTITLTDIIVYLMNDLLGWFIIIWFDSTGNDGKFQDLSLHRVILAIGLIHIVLSLLCNLFLFKKKKIGNKLFVYNTVMTTLPYLYLAFTWFIP</sequence>
<organism evidence="2 3">
    <name type="scientific">Ruminococcus albus</name>
    <dbReference type="NCBI Taxonomy" id="1264"/>
    <lineage>
        <taxon>Bacteria</taxon>
        <taxon>Bacillati</taxon>
        <taxon>Bacillota</taxon>
        <taxon>Clostridia</taxon>
        <taxon>Eubacteriales</taxon>
        <taxon>Oscillospiraceae</taxon>
        <taxon>Ruminococcus</taxon>
    </lineage>
</organism>
<protein>
    <submittedName>
        <fullName evidence="2">Uncharacterized protein</fullName>
    </submittedName>
</protein>
<dbReference type="AlphaFoldDB" id="A0A1I1KN84"/>
<evidence type="ECO:0000313" key="3">
    <source>
        <dbReference type="Proteomes" id="UP000182192"/>
    </source>
</evidence>
<feature type="transmembrane region" description="Helical" evidence="1">
    <location>
        <begin position="76"/>
        <end position="96"/>
    </location>
</feature>
<dbReference type="Proteomes" id="UP000182192">
    <property type="component" value="Unassembled WGS sequence"/>
</dbReference>
<keyword evidence="1" id="KW-0812">Transmembrane</keyword>
<dbReference type="RefSeq" id="WP_074961438.1">
    <property type="nucleotide sequence ID" value="NZ_FOKQ01000016.1"/>
</dbReference>
<proteinExistence type="predicted"/>
<gene>
    <name evidence="2" type="ORF">SAMN02910406_01997</name>
</gene>
<keyword evidence="1" id="KW-1133">Transmembrane helix</keyword>
<dbReference type="EMBL" id="FOKQ01000016">
    <property type="protein sequence ID" value="SFC59613.1"/>
    <property type="molecule type" value="Genomic_DNA"/>
</dbReference>
<feature type="transmembrane region" description="Helical" evidence="1">
    <location>
        <begin position="41"/>
        <end position="64"/>
    </location>
</feature>
<name>A0A1I1KN84_RUMAL</name>
<dbReference type="OrthoDB" id="1822646at2"/>
<keyword evidence="1" id="KW-0472">Membrane</keyword>
<evidence type="ECO:0000256" key="1">
    <source>
        <dbReference type="SAM" id="Phobius"/>
    </source>
</evidence>